<dbReference type="eggNOG" id="KOG3525">
    <property type="taxonomic scope" value="Eukaryota"/>
</dbReference>
<dbReference type="GO" id="GO:0004252">
    <property type="term" value="F:serine-type endopeptidase activity"/>
    <property type="evidence" value="ECO:0007669"/>
    <property type="project" value="UniProtKB-UniRule"/>
</dbReference>
<dbReference type="CDD" id="cd04059">
    <property type="entry name" value="Peptidases_S8_Protein_convertases_Kexins_Furin-like"/>
    <property type="match status" value="1"/>
</dbReference>
<feature type="compositionally biased region" description="Low complexity" evidence="15">
    <location>
        <begin position="675"/>
        <end position="714"/>
    </location>
</feature>
<dbReference type="PROSITE" id="PS51829">
    <property type="entry name" value="P_HOMO_B"/>
    <property type="match status" value="1"/>
</dbReference>
<evidence type="ECO:0000256" key="16">
    <source>
        <dbReference type="SAM" id="Phobius"/>
    </source>
</evidence>
<comment type="similarity">
    <text evidence="2">Belongs to the peptidase S8 family. Furin subfamily.</text>
</comment>
<evidence type="ECO:0000256" key="10">
    <source>
        <dbReference type="ARBA" id="ARBA00023136"/>
    </source>
</evidence>
<evidence type="ECO:0000313" key="22">
    <source>
        <dbReference type="Proteomes" id="UP000005221"/>
    </source>
</evidence>
<organism evidence="20 22">
    <name type="scientific">Candida parapsilosis (strain CDC 317 / ATCC MYA-4646)</name>
    <name type="common">Yeast</name>
    <name type="synonym">Monilia parapsilosis</name>
    <dbReference type="NCBI Taxonomy" id="578454"/>
    <lineage>
        <taxon>Eukaryota</taxon>
        <taxon>Fungi</taxon>
        <taxon>Dikarya</taxon>
        <taxon>Ascomycota</taxon>
        <taxon>Saccharomycotina</taxon>
        <taxon>Pichiomycetes</taxon>
        <taxon>Debaryomycetaceae</taxon>
        <taxon>Candida/Lodderomyces clade</taxon>
        <taxon>Candida</taxon>
    </lineage>
</organism>
<evidence type="ECO:0000259" key="18">
    <source>
        <dbReference type="PROSITE" id="PS51829"/>
    </source>
</evidence>
<keyword evidence="8" id="KW-0106">Calcium</keyword>
<comment type="subcellular location">
    <subcellularLocation>
        <location evidence="1">Membrane</location>
    </subcellularLocation>
</comment>
<dbReference type="Pfam" id="PF00082">
    <property type="entry name" value="Peptidase_S8"/>
    <property type="match status" value="1"/>
</dbReference>
<dbReference type="InterPro" id="IPR015500">
    <property type="entry name" value="Peptidase_S8_subtilisin-rel"/>
</dbReference>
<feature type="compositionally biased region" description="Low complexity" evidence="15">
    <location>
        <begin position="722"/>
        <end position="735"/>
    </location>
</feature>
<feature type="compositionally biased region" description="Basic and acidic residues" evidence="15">
    <location>
        <begin position="869"/>
        <end position="885"/>
    </location>
</feature>
<reference evidence="22" key="2">
    <citation type="journal article" date="2011" name="BMC Genomics">
        <title>Using RNA-seq to determine the transcriptional landscape and the hypoxic response of the pathogenic yeast Candida parapsilosis.</title>
        <authorList>
            <person name="Guida A."/>
            <person name="Lindstaedt C."/>
            <person name="Maguire S.L."/>
            <person name="Ding C."/>
            <person name="Higgins D.G."/>
            <person name="Corton N.J."/>
            <person name="Berriman M."/>
            <person name="Butler G."/>
        </authorList>
    </citation>
    <scope>GENOME REANNOTATION</scope>
    <source>
        <strain evidence="22">CDC 317 / ATCC MYA-4646</strain>
    </source>
</reference>
<dbReference type="InterPro" id="IPR036852">
    <property type="entry name" value="Peptidase_S8/S53_dom_sf"/>
</dbReference>
<dbReference type="PROSITE" id="PS00138">
    <property type="entry name" value="SUBTILASE_SER"/>
    <property type="match status" value="1"/>
</dbReference>
<evidence type="ECO:0000313" key="20">
    <source>
        <dbReference type="EMBL" id="CCE41608.1"/>
    </source>
</evidence>
<evidence type="ECO:0000313" key="21">
    <source>
        <dbReference type="EnsemblFungi" id="CPAR2_801600-T-p1"/>
    </source>
</evidence>
<keyword evidence="7 14" id="KW-0720">Serine protease</keyword>
<feature type="compositionally biased region" description="Acidic residues" evidence="15">
    <location>
        <begin position="795"/>
        <end position="820"/>
    </location>
</feature>
<evidence type="ECO:0000256" key="8">
    <source>
        <dbReference type="ARBA" id="ARBA00022837"/>
    </source>
</evidence>
<dbReference type="SUPFAM" id="SSF52743">
    <property type="entry name" value="Subtilisin-like"/>
    <property type="match status" value="1"/>
</dbReference>
<keyword evidence="9 16" id="KW-1133">Transmembrane helix</keyword>
<dbReference type="Proteomes" id="UP000005221">
    <property type="component" value="Chromosome 8"/>
</dbReference>
<evidence type="ECO:0000256" key="2">
    <source>
        <dbReference type="ARBA" id="ARBA00005325"/>
    </source>
</evidence>
<feature type="chain" id="PRO_5003508438" evidence="17">
    <location>
        <begin position="21"/>
        <end position="885"/>
    </location>
</feature>
<dbReference type="InterPro" id="IPR034182">
    <property type="entry name" value="Kexin/furin"/>
</dbReference>
<feature type="compositionally biased region" description="Basic and acidic residues" evidence="15">
    <location>
        <begin position="133"/>
        <end position="150"/>
    </location>
</feature>
<dbReference type="STRING" id="578454.G8BBU3"/>
<dbReference type="InterPro" id="IPR023828">
    <property type="entry name" value="Peptidase_S8_Ser-AS"/>
</dbReference>
<keyword evidence="5 17" id="KW-0732">Signal</keyword>
<feature type="active site" description="Charge relay system" evidence="13 14">
    <location>
        <position position="204"/>
    </location>
</feature>
<feature type="domain" description="P/Homo B" evidence="18">
    <location>
        <begin position="489"/>
        <end position="638"/>
    </location>
</feature>
<evidence type="ECO:0000256" key="1">
    <source>
        <dbReference type="ARBA" id="ARBA00004370"/>
    </source>
</evidence>
<feature type="transmembrane region" description="Helical" evidence="16">
    <location>
        <begin position="755"/>
        <end position="775"/>
    </location>
</feature>
<dbReference type="EMBL" id="HE605205">
    <property type="protein sequence ID" value="CCE41608.1"/>
    <property type="molecule type" value="Genomic_DNA"/>
</dbReference>
<dbReference type="InterPro" id="IPR022398">
    <property type="entry name" value="Peptidase_S8_His-AS"/>
</dbReference>
<evidence type="ECO:0000256" key="6">
    <source>
        <dbReference type="ARBA" id="ARBA00022801"/>
    </source>
</evidence>
<feature type="compositionally biased region" description="Basic and acidic residues" evidence="15">
    <location>
        <begin position="821"/>
        <end position="838"/>
    </location>
</feature>
<dbReference type="InterPro" id="IPR008979">
    <property type="entry name" value="Galactose-bd-like_sf"/>
</dbReference>
<evidence type="ECO:0000256" key="12">
    <source>
        <dbReference type="ARBA" id="ARBA00023180"/>
    </source>
</evidence>
<dbReference type="MEROPS" id="S08.070"/>
<sequence length="885" mass="98795">MLSLKSLLCVLIYFISLTHQFQVPPRDYENKNYFLVELNTTQSQKPLLDFISKYSNHYNFEHQLPSLENYYVFSIDKLHPHNAFLGNHKSNNYNKMKRSTGYEDIHDELVNDVASLHLLPAKKLSKRLPVPMEVRDEKPSNEQSPSDKAHQKYAQIASKLDIHDPEFASQWHLFNLQYPGHDVNATGLWLEDILGQGIVTAIVDDGLDAESADLKANFNAKGSWDFNDNGPLPLPRLSDDYHGTRCAGEIAAVKNDVCGVGVAYKSQVSGVRILSGPITSAEEASALVYGLETNDIYSCSWGPTDNGRTLSEPEIIVKKAMLRGIQEGREGKGAIYVFASGNGGRFSDSCNFDGYTNSIYTITVGAIDHKGMHPLYSEACSAVMVVTYSSGSGEYIHTTDIKKKCSARHGGTSAAAPLASGIFSLILGANPDLTWRDLQYINVLSATPVNEEDGNYQTTALNRKYSHMYGYGKIDAYKMVEFAKTWKNVKPQSWHYCDKIEVNQEISLNQPPKQQQQQPPKRDDDKVISSKVTVTEEDLKVMNFEKIEHVTVKANIDSSFRGRTGVRLVSPSGVVSDLAKFRPLDFSSRGFQDWTFTSIAHWGEDGLGEWTLEVFGDSNPVNIKLVNWQLRFFGTTIDASKAETFDIERDYSQVRRDRLESERKQHTAETKVESSTETLSSSSTVKGSSSTSQEELSTTSTTASSSAAEPSSNTKEAEISKPSSSTTFFSTPAASETAETEDGEHVYKKDHTGQYLMGLAGLGFVIVVVIIVIQSRSHSTRRRRRRTGENYELIEYDSDDDDETDNDLDQYNLSDDDDETALTREDRRQDRARDRLYEDFNAETVPDYNSDMFKIGEDDEEGDASVGKKSTEGEIKEQKSSGKSS</sequence>
<dbReference type="Gene3D" id="2.60.120.260">
    <property type="entry name" value="Galactose-binding domain-like"/>
    <property type="match status" value="1"/>
</dbReference>
<gene>
    <name evidence="19 20" type="ordered locus">CPAR2_801600</name>
</gene>
<dbReference type="FunFam" id="2.60.120.260:FF:000026">
    <property type="entry name" value="proprotein convertase subtilisin/kexin type 7"/>
    <property type="match status" value="1"/>
</dbReference>
<evidence type="ECO:0000256" key="15">
    <source>
        <dbReference type="SAM" id="MobiDB-lite"/>
    </source>
</evidence>
<evidence type="ECO:0000256" key="17">
    <source>
        <dbReference type="SAM" id="SignalP"/>
    </source>
</evidence>
<evidence type="ECO:0000256" key="7">
    <source>
        <dbReference type="ARBA" id="ARBA00022825"/>
    </source>
</evidence>
<feature type="signal peptide" evidence="17">
    <location>
        <begin position="1"/>
        <end position="20"/>
    </location>
</feature>
<proteinExistence type="inferred from homology"/>
<reference evidence="21" key="4">
    <citation type="submission" date="2025-05" db="UniProtKB">
        <authorList>
            <consortium name="EnsemblFungi"/>
        </authorList>
    </citation>
    <scope>IDENTIFICATION</scope>
</reference>
<dbReference type="AlphaFoldDB" id="G8BBU3"/>
<evidence type="ECO:0000256" key="11">
    <source>
        <dbReference type="ARBA" id="ARBA00023145"/>
    </source>
</evidence>
<keyword evidence="12" id="KW-0325">Glycoprotein</keyword>
<keyword evidence="3 14" id="KW-0645">Protease</keyword>
<evidence type="ECO:0000256" key="9">
    <source>
        <dbReference type="ARBA" id="ARBA00022989"/>
    </source>
</evidence>
<evidence type="ECO:0000256" key="3">
    <source>
        <dbReference type="ARBA" id="ARBA00022670"/>
    </source>
</evidence>
<feature type="region of interest" description="Disordered" evidence="15">
    <location>
        <begin position="795"/>
        <end position="885"/>
    </location>
</feature>
<keyword evidence="10 16" id="KW-0472">Membrane</keyword>
<dbReference type="PRINTS" id="PR00723">
    <property type="entry name" value="SUBTILISIN"/>
</dbReference>
<keyword evidence="6 14" id="KW-0378">Hydrolase</keyword>
<feature type="region of interest" description="Disordered" evidence="15">
    <location>
        <begin position="508"/>
        <end position="527"/>
    </location>
</feature>
<dbReference type="GO" id="GO:0005802">
    <property type="term" value="C:trans-Golgi network"/>
    <property type="evidence" value="ECO:0007669"/>
    <property type="project" value="EnsemblFungi"/>
</dbReference>
<dbReference type="InterPro" id="IPR000209">
    <property type="entry name" value="Peptidase_S8/S53_dom"/>
</dbReference>
<feature type="region of interest" description="Disordered" evidence="15">
    <location>
        <begin position="131"/>
        <end position="150"/>
    </location>
</feature>
<dbReference type="PROSITE" id="PS51892">
    <property type="entry name" value="SUBTILASE"/>
    <property type="match status" value="1"/>
</dbReference>
<evidence type="ECO:0000256" key="4">
    <source>
        <dbReference type="ARBA" id="ARBA00022692"/>
    </source>
</evidence>
<dbReference type="PROSITE" id="PS00137">
    <property type="entry name" value="SUBTILASE_HIS"/>
    <property type="match status" value="1"/>
</dbReference>
<dbReference type="InterPro" id="IPR002884">
    <property type="entry name" value="P_dom"/>
</dbReference>
<reference evidence="20" key="3">
    <citation type="submission" date="2011-10" db="EMBL/GenBank/DDBJ databases">
        <title>Transcriptional landscape of the pathogenic yeast Candida parapsilosis.</title>
        <authorList>
            <person name="Guida A."/>
            <person name="Lindstaedt C."/>
            <person name="Maguire S.L."/>
            <person name="Ding C."/>
            <person name="Higgins D.G."/>
            <person name="Harris D."/>
            <person name="Berriman M."/>
            <person name="Butler G."/>
        </authorList>
    </citation>
    <scope>NUCLEOTIDE SEQUENCE</scope>
    <source>
        <strain evidence="20">CDC317</strain>
    </source>
</reference>
<protein>
    <submittedName>
        <fullName evidence="21">P/Homo B domain-containing protein</fullName>
    </submittedName>
</protein>
<feature type="compositionally biased region" description="Basic and acidic residues" evidence="15">
    <location>
        <begin position="657"/>
        <end position="674"/>
    </location>
</feature>
<keyword evidence="11" id="KW-0865">Zymogen</keyword>
<reference evidence="22" key="1">
    <citation type="journal article" date="2009" name="Nature">
        <title>Evolution of pathogenicity and sexual reproduction in eight Candida genomes.</title>
        <authorList>
            <person name="Butler G."/>
            <person name="Rasmussen M.D."/>
            <person name="Lin M.F."/>
            <person name="Santos M.A."/>
            <person name="Sakthikumar S."/>
            <person name="Munro C.A."/>
            <person name="Rheinbay E."/>
            <person name="Grabherr M."/>
            <person name="Forche A."/>
            <person name="Reedy J.L."/>
            <person name="Agrafioti I."/>
            <person name="Arnaud M.B."/>
            <person name="Bates S."/>
            <person name="Brown A.J."/>
            <person name="Brunke S."/>
            <person name="Costanzo M.C."/>
            <person name="Fitzpatrick D.A."/>
            <person name="de Groot P.W."/>
            <person name="Harris D."/>
            <person name="Hoyer L.L."/>
            <person name="Hube B."/>
            <person name="Klis F.M."/>
            <person name="Kodira C."/>
            <person name="Lennard N."/>
            <person name="Logue M.E."/>
            <person name="Martin R."/>
            <person name="Neiman A.M."/>
            <person name="Nikolaou E."/>
            <person name="Quail M.A."/>
            <person name="Quinn J."/>
            <person name="Santos M.C."/>
            <person name="Schmitzberger F.F."/>
            <person name="Sherlock G."/>
            <person name="Shah P."/>
            <person name="Silverstein K.A."/>
            <person name="Skrzypek M.S."/>
            <person name="Soll D."/>
            <person name="Staggs R."/>
            <person name="Stansfield I."/>
            <person name="Stumpf M.P."/>
            <person name="Sudbery P.E."/>
            <person name="Srikantha T."/>
            <person name="Zeng Q."/>
            <person name="Berman J."/>
            <person name="Berriman M."/>
            <person name="Heitman J."/>
            <person name="Gow N.A."/>
            <person name="Lorenz M.C."/>
            <person name="Birren B.W."/>
            <person name="Kellis M."/>
            <person name="Cuomo C.A."/>
        </authorList>
    </citation>
    <scope>NUCLEOTIDE SEQUENCE [LARGE SCALE GENOMIC DNA]</scope>
    <source>
        <strain evidence="22">CDC 317 / ATCC MYA-4646</strain>
    </source>
</reference>
<evidence type="ECO:0000313" key="19">
    <source>
        <dbReference type="CGD" id="CAL0000145675"/>
    </source>
</evidence>
<dbReference type="SUPFAM" id="SSF49785">
    <property type="entry name" value="Galactose-binding domain-like"/>
    <property type="match status" value="1"/>
</dbReference>
<keyword evidence="4 16" id="KW-0812">Transmembrane</keyword>
<feature type="active site" description="Charge relay system" evidence="13 14">
    <location>
        <position position="413"/>
    </location>
</feature>
<dbReference type="Gene3D" id="3.40.50.200">
    <property type="entry name" value="Peptidase S8/S53 domain"/>
    <property type="match status" value="1"/>
</dbReference>
<dbReference type="VEuPathDB" id="FungiDB:CPAR2_801600"/>
<dbReference type="EnsemblFungi" id="CPAR2_801600-T">
    <property type="protein sequence ID" value="CPAR2_801600-T-p1"/>
    <property type="gene ID" value="CPAR2_801600"/>
</dbReference>
<dbReference type="FunFam" id="3.40.50.200:FF:000005">
    <property type="entry name" value="Proprotein convertase subtilisin/kexin type 7"/>
    <property type="match status" value="1"/>
</dbReference>
<dbReference type="CGD" id="CAL0000145675">
    <property type="gene designation" value="CPAR2_801600"/>
</dbReference>
<dbReference type="GO" id="GO:0016485">
    <property type="term" value="P:protein processing"/>
    <property type="evidence" value="ECO:0007669"/>
    <property type="project" value="TreeGrafter"/>
</dbReference>
<dbReference type="GO" id="GO:0007323">
    <property type="term" value="P:peptide pheromone maturation"/>
    <property type="evidence" value="ECO:0007669"/>
    <property type="project" value="EnsemblFungi"/>
</dbReference>
<feature type="active site" description="Charge relay system" evidence="13 14">
    <location>
        <position position="242"/>
    </location>
</feature>
<accession>G8BBU3</accession>
<dbReference type="GO" id="GO:0000139">
    <property type="term" value="C:Golgi membrane"/>
    <property type="evidence" value="ECO:0007669"/>
    <property type="project" value="TreeGrafter"/>
</dbReference>
<dbReference type="Pfam" id="PF01483">
    <property type="entry name" value="P_proprotein"/>
    <property type="match status" value="1"/>
</dbReference>
<name>G8BBU3_CANPC</name>
<feature type="region of interest" description="Disordered" evidence="15">
    <location>
        <begin position="657"/>
        <end position="746"/>
    </location>
</feature>
<dbReference type="PANTHER" id="PTHR42884:SF14">
    <property type="entry name" value="NEUROENDOCRINE CONVERTASE 1"/>
    <property type="match status" value="1"/>
</dbReference>
<evidence type="ECO:0000256" key="5">
    <source>
        <dbReference type="ARBA" id="ARBA00022729"/>
    </source>
</evidence>
<evidence type="ECO:0000256" key="14">
    <source>
        <dbReference type="PROSITE-ProRule" id="PRU01240"/>
    </source>
</evidence>
<evidence type="ECO:0000256" key="13">
    <source>
        <dbReference type="PIRSR" id="PIRSR615500-1"/>
    </source>
</evidence>
<keyword evidence="22" id="KW-1185">Reference proteome</keyword>
<feature type="compositionally biased region" description="Low complexity" evidence="15">
    <location>
        <begin position="510"/>
        <end position="519"/>
    </location>
</feature>
<dbReference type="PANTHER" id="PTHR42884">
    <property type="entry name" value="PROPROTEIN CONVERTASE SUBTILISIN/KEXIN-RELATED"/>
    <property type="match status" value="1"/>
</dbReference>
<accession>A0AAJ8W7Y9</accession>